<dbReference type="AlphaFoldDB" id="A0AA88Y949"/>
<name>A0AA88Y949_PINIB</name>
<protein>
    <submittedName>
        <fullName evidence="1">Uncharacterized protein</fullName>
    </submittedName>
</protein>
<accession>A0AA88Y949</accession>
<organism evidence="1 2">
    <name type="scientific">Pinctada imbricata</name>
    <name type="common">Atlantic pearl-oyster</name>
    <name type="synonym">Pinctada martensii</name>
    <dbReference type="NCBI Taxonomy" id="66713"/>
    <lineage>
        <taxon>Eukaryota</taxon>
        <taxon>Metazoa</taxon>
        <taxon>Spiralia</taxon>
        <taxon>Lophotrochozoa</taxon>
        <taxon>Mollusca</taxon>
        <taxon>Bivalvia</taxon>
        <taxon>Autobranchia</taxon>
        <taxon>Pteriomorphia</taxon>
        <taxon>Pterioida</taxon>
        <taxon>Pterioidea</taxon>
        <taxon>Pteriidae</taxon>
        <taxon>Pinctada</taxon>
    </lineage>
</organism>
<reference evidence="1" key="1">
    <citation type="submission" date="2019-08" db="EMBL/GenBank/DDBJ databases">
        <title>The improved chromosome-level genome for the pearl oyster Pinctada fucata martensii using PacBio sequencing and Hi-C.</title>
        <authorList>
            <person name="Zheng Z."/>
        </authorList>
    </citation>
    <scope>NUCLEOTIDE SEQUENCE</scope>
    <source>
        <strain evidence="1">ZZ-2019</strain>
        <tissue evidence="1">Adductor muscle</tissue>
    </source>
</reference>
<dbReference type="EMBL" id="VSWD01000006">
    <property type="protein sequence ID" value="KAK3100362.1"/>
    <property type="molecule type" value="Genomic_DNA"/>
</dbReference>
<sequence length="403" mass="46036">MLGLECDHTMKQKSTKSKLKQESAKKLSELAVTVVSKLPKRSLNVTYAELIWQDRFEEWASETADVTVEGMKYDWFYKPEYSQNREQYEVRCIDSTHLLTRTRSKVCKGGIEGLTNESWLKVALSGKTLLTPAMVREIIDPMSVSMAITHFSEQVETAMRATGDIAGADLCRDIRLWWESEDSPGINSNERHNRRLNLRRRLLNDVKFSEFPPKTMYVKGWPYQLWEALLASIDAKVSLYAFSHGGSYNVRAFSSMIGETFFSELTMNDRSGQGTVSCQEFGQFIGNTIEQIQVRLDPLRTFSYRTKRATVYNLVDETNEIEDSHSNCRLCTEGKGKLPPNIVFADHHFDASTRRRLPGRQKSGTILTDRNSLLKGSLGVRWERARCDQSKLLPTVKMGIDND</sequence>
<evidence type="ECO:0000313" key="1">
    <source>
        <dbReference type="EMBL" id="KAK3100362.1"/>
    </source>
</evidence>
<dbReference type="Proteomes" id="UP001186944">
    <property type="component" value="Unassembled WGS sequence"/>
</dbReference>
<gene>
    <name evidence="1" type="ORF">FSP39_018749</name>
</gene>
<evidence type="ECO:0000313" key="2">
    <source>
        <dbReference type="Proteomes" id="UP001186944"/>
    </source>
</evidence>
<proteinExistence type="predicted"/>
<comment type="caution">
    <text evidence="1">The sequence shown here is derived from an EMBL/GenBank/DDBJ whole genome shotgun (WGS) entry which is preliminary data.</text>
</comment>
<keyword evidence="2" id="KW-1185">Reference proteome</keyword>